<evidence type="ECO:0008006" key="4">
    <source>
        <dbReference type="Google" id="ProtNLM"/>
    </source>
</evidence>
<keyword evidence="1" id="KW-1133">Transmembrane helix</keyword>
<dbReference type="InterPro" id="IPR007246">
    <property type="entry name" value="Gaa1"/>
</dbReference>
<dbReference type="GO" id="GO:0016255">
    <property type="term" value="P:attachment of GPI anchor to protein"/>
    <property type="evidence" value="ECO:0007669"/>
    <property type="project" value="TreeGrafter"/>
</dbReference>
<feature type="transmembrane region" description="Helical" evidence="1">
    <location>
        <begin position="693"/>
        <end position="719"/>
    </location>
</feature>
<gene>
    <name evidence="2" type="ORF">M569_11711</name>
</gene>
<feature type="transmembrane region" description="Helical" evidence="1">
    <location>
        <begin position="494"/>
        <end position="517"/>
    </location>
</feature>
<dbReference type="GO" id="GO:0042765">
    <property type="term" value="C:GPI-anchor transamidase complex"/>
    <property type="evidence" value="ECO:0007669"/>
    <property type="project" value="InterPro"/>
</dbReference>
<dbReference type="AlphaFoldDB" id="S8DTD1"/>
<feature type="transmembrane region" description="Helical" evidence="1">
    <location>
        <begin position="564"/>
        <end position="582"/>
    </location>
</feature>
<keyword evidence="1" id="KW-0472">Membrane</keyword>
<feature type="transmembrane region" description="Helical" evidence="1">
    <location>
        <begin position="529"/>
        <end position="552"/>
    </location>
</feature>
<proteinExistence type="predicted"/>
<dbReference type="PIRSF" id="PIRSF036762">
    <property type="entry name" value="GAA1"/>
    <property type="match status" value="1"/>
</dbReference>
<comment type="caution">
    <text evidence="2">The sequence shown here is derived from an EMBL/GenBank/DDBJ whole genome shotgun (WGS) entry which is preliminary data.</text>
</comment>
<accession>S8DTD1</accession>
<dbReference type="PANTHER" id="PTHR13304:SF0">
    <property type="entry name" value="GLYCOSYLPHOSPHATIDYLINOSITOL ANCHOR ATTACHMENT 1 PROTEIN"/>
    <property type="match status" value="1"/>
</dbReference>
<evidence type="ECO:0000313" key="2">
    <source>
        <dbReference type="EMBL" id="EPS63077.1"/>
    </source>
</evidence>
<feature type="transmembrane region" description="Helical" evidence="1">
    <location>
        <begin position="57"/>
        <end position="83"/>
    </location>
</feature>
<feature type="transmembrane region" description="Helical" evidence="1">
    <location>
        <begin position="650"/>
        <end position="673"/>
    </location>
</feature>
<evidence type="ECO:0000313" key="3">
    <source>
        <dbReference type="Proteomes" id="UP000015453"/>
    </source>
</evidence>
<dbReference type="EMBL" id="AUSU01005710">
    <property type="protein sequence ID" value="EPS63077.1"/>
    <property type="molecule type" value="Genomic_DNA"/>
</dbReference>
<dbReference type="PANTHER" id="PTHR13304">
    <property type="entry name" value="GLYCOSYLPHOSPHATIDYLINOSITOL ANCHOR ATTACHMENT 1 PROTEIN"/>
    <property type="match status" value="1"/>
</dbReference>
<evidence type="ECO:0000256" key="1">
    <source>
        <dbReference type="SAM" id="Phobius"/>
    </source>
</evidence>
<keyword evidence="1" id="KW-0812">Transmembrane</keyword>
<sequence>MKKSRRTHRRFCYGELGRRPVCMNYGVGVREAELRRRSTMPETESGAKPKPRPIIRIGLFLVAYSFPVSVICYAAGVFALLLLPVLAKNTYVSENALMPGSATPMLSNDDALEGHKFLKKIMNWESSSELPGIGIAGIIAEHITRLGGEANYHMFQPVQSSFRPLNFFLAPDTGTINENKSCSSNGINVIGIVRAPRGDGKEAIVMVTPYNSSKIATVEALSLGIAYSVFSLVSRVDWLSKDIIWLAADSKHGEYAAVASWLKDYNSLSFGDLNIYSGTCGSDALFPAHEETQFKDDQTATGFRRAGTMAAGIVIKVADKSSEYENEVLNIYAEASNGQMPNLDLINIVNYLAVHGQGFQVSIKKILSLLDSWWLHCLGELLEWFGNMAESLNPEWKFGIPVRGYVEGSATLARSLYNQALGVPTGPHGPFRDYQVDAITMEISSKFSGQQILFLTRVGRLVEGVIRSVNNLLEKFHQSFFLYLLTSPSRFVSVGVYMISFGLLVAPLPLVSAALFFDVGELRFKSWAWLNAAKAVLTVHLWGVAVALLPYFISKNGSLPAVSLMQWTILSTLAFFFINRATGGSSRRRSEWRLLKSATIAATFIGLCLMSVINFATAEIGALLLVPMCLSAAPLMSSRVTTAKGRRMQMLLNVLLAHLVFPPAAFLLTKGALDGFDTVGLSDFWDWVESLWVWSSATFLYVCVVHLPCWLLCIGILLLRS</sequence>
<reference evidence="2 3" key="1">
    <citation type="journal article" date="2013" name="BMC Genomics">
        <title>The miniature genome of a carnivorous plant Genlisea aurea contains a low number of genes and short non-coding sequences.</title>
        <authorList>
            <person name="Leushkin E.V."/>
            <person name="Sutormin R.A."/>
            <person name="Nabieva E.R."/>
            <person name="Penin A.A."/>
            <person name="Kondrashov A.S."/>
            <person name="Logacheva M.D."/>
        </authorList>
    </citation>
    <scope>NUCLEOTIDE SEQUENCE [LARGE SCALE GENOMIC DNA]</scope>
</reference>
<dbReference type="OrthoDB" id="445301at2759"/>
<name>S8DTD1_9LAMI</name>
<protein>
    <recommendedName>
        <fullName evidence="4">Glycosylphosphatidylinositol anchor attachment 1 protein</fullName>
    </recommendedName>
</protein>
<dbReference type="Proteomes" id="UP000015453">
    <property type="component" value="Unassembled WGS sequence"/>
</dbReference>
<keyword evidence="3" id="KW-1185">Reference proteome</keyword>
<feature type="transmembrane region" description="Helical" evidence="1">
    <location>
        <begin position="594"/>
        <end position="614"/>
    </location>
</feature>
<organism evidence="2 3">
    <name type="scientific">Genlisea aurea</name>
    <dbReference type="NCBI Taxonomy" id="192259"/>
    <lineage>
        <taxon>Eukaryota</taxon>
        <taxon>Viridiplantae</taxon>
        <taxon>Streptophyta</taxon>
        <taxon>Embryophyta</taxon>
        <taxon>Tracheophyta</taxon>
        <taxon>Spermatophyta</taxon>
        <taxon>Magnoliopsida</taxon>
        <taxon>eudicotyledons</taxon>
        <taxon>Gunneridae</taxon>
        <taxon>Pentapetalae</taxon>
        <taxon>asterids</taxon>
        <taxon>lamiids</taxon>
        <taxon>Lamiales</taxon>
        <taxon>Lentibulariaceae</taxon>
        <taxon>Genlisea</taxon>
    </lineage>
</organism>
<dbReference type="Pfam" id="PF04114">
    <property type="entry name" value="Gaa1"/>
    <property type="match status" value="1"/>
</dbReference>
<feature type="transmembrane region" description="Helical" evidence="1">
    <location>
        <begin position="620"/>
        <end position="638"/>
    </location>
</feature>